<dbReference type="InterPro" id="IPR000905">
    <property type="entry name" value="Gcp-like_dom"/>
</dbReference>
<dbReference type="CDD" id="cd24133">
    <property type="entry name" value="ASKHA_NBD_TsaD_bac"/>
    <property type="match status" value="1"/>
</dbReference>
<dbReference type="GO" id="GO:0005506">
    <property type="term" value="F:iron ion binding"/>
    <property type="evidence" value="ECO:0007669"/>
    <property type="project" value="UniProtKB-UniRule"/>
</dbReference>
<dbReference type="PANTHER" id="PTHR11735:SF6">
    <property type="entry name" value="TRNA N6-ADENOSINE THREONYLCARBAMOYLTRANSFERASE, MITOCHONDRIAL"/>
    <property type="match status" value="1"/>
</dbReference>
<name>A0A2H0KWH6_9BACT</name>
<dbReference type="InterPro" id="IPR017860">
    <property type="entry name" value="Peptidase_M22_CS"/>
</dbReference>
<dbReference type="GO" id="GO:0002949">
    <property type="term" value="P:tRNA threonylcarbamoyladenosine modification"/>
    <property type="evidence" value="ECO:0007669"/>
    <property type="project" value="UniProtKB-UniRule"/>
</dbReference>
<dbReference type="GO" id="GO:0061711">
    <property type="term" value="F:tRNA N(6)-L-threonylcarbamoyladenine synthase activity"/>
    <property type="evidence" value="ECO:0007669"/>
    <property type="project" value="UniProtKB-EC"/>
</dbReference>
<proteinExistence type="inferred from homology"/>
<dbReference type="InterPro" id="IPR022450">
    <property type="entry name" value="TsaD"/>
</dbReference>
<keyword evidence="4 6" id="KW-0012">Acyltransferase</keyword>
<dbReference type="AlphaFoldDB" id="A0A2H0KWH6"/>
<keyword evidence="1 6" id="KW-0808">Transferase</keyword>
<dbReference type="Proteomes" id="UP000229317">
    <property type="component" value="Unassembled WGS sequence"/>
</dbReference>
<dbReference type="EC" id="2.3.1.234" evidence="6"/>
<evidence type="ECO:0000313" key="8">
    <source>
        <dbReference type="EMBL" id="PIQ75655.1"/>
    </source>
</evidence>
<dbReference type="HAMAP" id="MF_01445">
    <property type="entry name" value="TsaD"/>
    <property type="match status" value="1"/>
</dbReference>
<dbReference type="PROSITE" id="PS01016">
    <property type="entry name" value="GLYCOPROTEASE"/>
    <property type="match status" value="1"/>
</dbReference>
<dbReference type="Gene3D" id="3.30.420.40">
    <property type="match status" value="3"/>
</dbReference>
<comment type="subcellular location">
    <subcellularLocation>
        <location evidence="6">Cytoplasm</location>
    </subcellularLocation>
</comment>
<comment type="cofactor">
    <cofactor evidence="6">
        <name>Fe(2+)</name>
        <dbReference type="ChEBI" id="CHEBI:29033"/>
    </cofactor>
    <text evidence="6">Binds 1 Fe(2+) ion per subunit.</text>
</comment>
<keyword evidence="6" id="KW-0408">Iron</keyword>
<feature type="binding site" evidence="6">
    <location>
        <position position="194"/>
    </location>
    <ligand>
        <name>Fe cation</name>
        <dbReference type="ChEBI" id="CHEBI:24875"/>
    </ligand>
</feature>
<evidence type="ECO:0000256" key="2">
    <source>
        <dbReference type="ARBA" id="ARBA00022694"/>
    </source>
</evidence>
<evidence type="ECO:0000256" key="6">
    <source>
        <dbReference type="HAMAP-Rule" id="MF_01445"/>
    </source>
</evidence>
<keyword evidence="3 6" id="KW-0479">Metal-binding</keyword>
<evidence type="ECO:0000256" key="1">
    <source>
        <dbReference type="ARBA" id="ARBA00022679"/>
    </source>
</evidence>
<feature type="binding site" evidence="6">
    <location>
        <position position="375"/>
    </location>
    <ligand>
        <name>substrate</name>
    </ligand>
</feature>
<feature type="domain" description="Gcp-like" evidence="7">
    <location>
        <begin position="153"/>
        <end position="409"/>
    </location>
</feature>
<gene>
    <name evidence="6" type="primary">tsaD</name>
    <name evidence="8" type="ORF">COV84_00135</name>
</gene>
<keyword evidence="2 6" id="KW-0819">tRNA processing</keyword>
<dbReference type="InterPro" id="IPR043129">
    <property type="entry name" value="ATPase_NBD"/>
</dbReference>
<dbReference type="Pfam" id="PF00814">
    <property type="entry name" value="TsaD"/>
    <property type="match status" value="2"/>
</dbReference>
<dbReference type="GO" id="GO:0005737">
    <property type="term" value="C:cytoplasm"/>
    <property type="evidence" value="ECO:0007669"/>
    <property type="project" value="UniProtKB-SubCell"/>
</dbReference>
<protein>
    <recommendedName>
        <fullName evidence="6">tRNA N6-adenosine threonylcarbamoyltransferase</fullName>
        <ecNumber evidence="6">2.3.1.234</ecNumber>
    </recommendedName>
    <alternativeName>
        <fullName evidence="6">N6-L-threonylcarbamoyladenine synthase</fullName>
        <shortName evidence="6">t(6)A synthase</shortName>
    </alternativeName>
    <alternativeName>
        <fullName evidence="6">t(6)A37 threonylcarbamoyladenosine biosynthesis protein TsaD</fullName>
    </alternativeName>
    <alternativeName>
        <fullName evidence="6">tRNA threonylcarbamoyladenosine biosynthesis protein TsaD</fullName>
    </alternativeName>
</protein>
<accession>A0A2H0KWH6</accession>
<dbReference type="PANTHER" id="PTHR11735">
    <property type="entry name" value="TRNA N6-ADENOSINE THREONYLCARBAMOYLTRANSFERASE"/>
    <property type="match status" value="1"/>
</dbReference>
<dbReference type="InterPro" id="IPR017861">
    <property type="entry name" value="KAE1/TsaD"/>
</dbReference>
<dbReference type="SUPFAM" id="SSF53067">
    <property type="entry name" value="Actin-like ATPase domain"/>
    <property type="match status" value="3"/>
</dbReference>
<feature type="domain" description="Gcp-like" evidence="7">
    <location>
        <begin position="50"/>
        <end position="94"/>
    </location>
</feature>
<comment type="caution">
    <text evidence="6">Lacks conserved residue(s) required for the propagation of feature annotation.</text>
</comment>
<comment type="function">
    <text evidence="6">Required for the formation of a threonylcarbamoyl group on adenosine at position 37 (t(6)A37) in tRNAs that read codons beginning with adenine. Is involved in the transfer of the threonylcarbamoyl moiety of threonylcarbamoyl-AMP (TC-AMP) to the N6 group of A37, together with TsaE and TsaB. TsaD likely plays a direct catalytic role in this reaction.</text>
</comment>
<feature type="binding site" evidence="6">
    <location>
        <position position="256"/>
    </location>
    <ligand>
        <name>substrate</name>
    </ligand>
</feature>
<comment type="similarity">
    <text evidence="6">Belongs to the KAE1 / TsaD family.</text>
</comment>
<evidence type="ECO:0000256" key="4">
    <source>
        <dbReference type="ARBA" id="ARBA00023315"/>
    </source>
</evidence>
<feature type="binding site" evidence="6">
    <location>
        <begin position="223"/>
        <end position="227"/>
    </location>
    <ligand>
        <name>substrate</name>
    </ligand>
</feature>
<sequence length="442" mass="49075">MQREVGRDLKIPFFKGGKFVNKFMRILAIETSCDETSIAVMQFNADGSFKLLSNIVSSQVKIHAPYGGVVPMLAKREHQKNLVPILKQALKDNRLLSPEQASSARCGASASKAKKDNPSTRLLTRSGDKLTKILDREPELLKKLLPFLIRHQKPDIDLIAVTNGPGLEPALWVGVNFAKALAYFWNLPVIPINHVEAHITANWLDHKPYAISHKLIFPVISLVVSGGHTQLIFMRDFGNYKILGETRDDAAGEAFDKLAKMLNLGYPGGTIVAQIAQSVAVGQRQNIAVRQPKIKVKFPRPMINSKDYDFSFSGLKTAALYFVKTLAPAQIKKLTPAICAEFQQAEIDVLVSKTIRAAKEFGAKTILLSGGVASNDLLRETLSLIIKRLPLNFFVPPKEFCTDNAAMIGMTAFFKTKNQIPKTKNYNWQKIQVEANLRLPQS</sequence>
<keyword evidence="6" id="KW-0963">Cytoplasm</keyword>
<dbReference type="EMBL" id="PCVO01000001">
    <property type="protein sequence ID" value="PIQ75655.1"/>
    <property type="molecule type" value="Genomic_DNA"/>
</dbReference>
<reference evidence="8 9" key="1">
    <citation type="submission" date="2017-09" db="EMBL/GenBank/DDBJ databases">
        <title>Depth-based differentiation of microbial function through sediment-hosted aquifers and enrichment of novel symbionts in the deep terrestrial subsurface.</title>
        <authorList>
            <person name="Probst A.J."/>
            <person name="Ladd B."/>
            <person name="Jarett J.K."/>
            <person name="Geller-Mcgrath D.E."/>
            <person name="Sieber C.M."/>
            <person name="Emerson J.B."/>
            <person name="Anantharaman K."/>
            <person name="Thomas B.C."/>
            <person name="Malmstrom R."/>
            <person name="Stieglmeier M."/>
            <person name="Klingl A."/>
            <person name="Woyke T."/>
            <person name="Ryan C.M."/>
            <person name="Banfield J.F."/>
        </authorList>
    </citation>
    <scope>NUCLEOTIDE SEQUENCE [LARGE SCALE GENOMIC DNA]</scope>
    <source>
        <strain evidence="8">CG11_big_fil_rev_8_21_14_0_20_40_15</strain>
    </source>
</reference>
<dbReference type="NCBIfam" id="TIGR00329">
    <property type="entry name" value="gcp_kae1"/>
    <property type="match status" value="1"/>
</dbReference>
<evidence type="ECO:0000256" key="5">
    <source>
        <dbReference type="ARBA" id="ARBA00048117"/>
    </source>
</evidence>
<feature type="binding site" evidence="6">
    <location>
        <position position="403"/>
    </location>
    <ligand>
        <name>Fe cation</name>
        <dbReference type="ChEBI" id="CHEBI:24875"/>
    </ligand>
</feature>
<comment type="caution">
    <text evidence="8">The sequence shown here is derived from an EMBL/GenBank/DDBJ whole genome shotgun (WGS) entry which is preliminary data.</text>
</comment>
<feature type="binding site" evidence="6">
    <location>
        <position position="198"/>
    </location>
    <ligand>
        <name>Fe cation</name>
        <dbReference type="ChEBI" id="CHEBI:24875"/>
    </ligand>
</feature>
<evidence type="ECO:0000259" key="7">
    <source>
        <dbReference type="Pfam" id="PF00814"/>
    </source>
</evidence>
<evidence type="ECO:0000256" key="3">
    <source>
        <dbReference type="ARBA" id="ARBA00022723"/>
    </source>
</evidence>
<evidence type="ECO:0000313" key="9">
    <source>
        <dbReference type="Proteomes" id="UP000229317"/>
    </source>
</evidence>
<organism evidence="8 9">
    <name type="scientific">Candidatus Portnoybacteria bacterium CG11_big_fil_rev_8_21_14_0_20_40_15</name>
    <dbReference type="NCBI Taxonomy" id="1974817"/>
    <lineage>
        <taxon>Bacteria</taxon>
        <taxon>Candidatus Portnoyibacteriota</taxon>
    </lineage>
</organism>
<comment type="catalytic activity">
    <reaction evidence="5 6">
        <text>L-threonylcarbamoyladenylate + adenosine(37) in tRNA = N(6)-L-threonylcarbamoyladenosine(37) in tRNA + AMP + H(+)</text>
        <dbReference type="Rhea" id="RHEA:37059"/>
        <dbReference type="Rhea" id="RHEA-COMP:10162"/>
        <dbReference type="Rhea" id="RHEA-COMP:10163"/>
        <dbReference type="ChEBI" id="CHEBI:15378"/>
        <dbReference type="ChEBI" id="CHEBI:73682"/>
        <dbReference type="ChEBI" id="CHEBI:74411"/>
        <dbReference type="ChEBI" id="CHEBI:74418"/>
        <dbReference type="ChEBI" id="CHEBI:456215"/>
        <dbReference type="EC" id="2.3.1.234"/>
    </reaction>
</comment>
<feature type="binding site" evidence="6">
    <location>
        <position position="269"/>
    </location>
    <ligand>
        <name>substrate</name>
    </ligand>
</feature>